<feature type="domain" description="Mur ligase central" evidence="12">
    <location>
        <begin position="113"/>
        <end position="314"/>
    </location>
</feature>
<feature type="modified residue" description="N6-carboxylysine" evidence="9">
    <location>
        <position position="224"/>
    </location>
</feature>
<keyword evidence="5 9" id="KW-0067">ATP-binding</keyword>
<dbReference type="PATRIC" id="fig|1658765.3.peg.4154"/>
<dbReference type="NCBIfam" id="NF001126">
    <property type="entry name" value="PRK00139.1-4"/>
    <property type="match status" value="1"/>
</dbReference>
<dbReference type="InterPro" id="IPR018109">
    <property type="entry name" value="Folylpolyglutamate_synth_CS"/>
</dbReference>
<sequence>MCITSLSTLLQGIVAVPSVFDVTIHGLKSDSRDVVSGDAFIALAGASSPADFYVDSAIRAGATVILLESDMPVECSERQGALVVPVAGLRGLVGCIADRFFEHPSQRLRLIGVTGTNGKTSVCQYVAQLLKETGTPCGVLGTLGYGMPGALHPATHTTPDAVQVNRVLSRVLKQGGRAAVMEVSSHALDQGRIDNLTMTGAVFTNLTRDHLDYHGSMEAYGEAKARLFEREELHFAVINFDDPFGRQLHEQLTGKCDRVRYSLHESQTELWLREFRPTDEGFEAEVDGEWGRFEIAVPLMGSFNASNVLAAMATVLTLGVPVERVQQAAARLTPPPGRLERFGGASGIRVVVDYAHTPDALTNALAALRPHVAGDLVCVFGCGGDRDAGKRPEMAVESEKLADRVIVTDDNPRSEDPAAIARDIMAGFAEPEKVAVIHDRAEAIRTAIRSATPDDLVLIAGKGHEAYQEIAGQKYPFSDAEHVRHILKLNGGVA</sequence>
<evidence type="ECO:0000256" key="1">
    <source>
        <dbReference type="ARBA" id="ARBA00005898"/>
    </source>
</evidence>
<evidence type="ECO:0000256" key="6">
    <source>
        <dbReference type="ARBA" id="ARBA00022960"/>
    </source>
</evidence>
<comment type="subcellular location">
    <subcellularLocation>
        <location evidence="9 10">Cytoplasm</location>
    </subcellularLocation>
</comment>
<dbReference type="PANTHER" id="PTHR23135:SF4">
    <property type="entry name" value="UDP-N-ACETYLMURAMOYL-L-ALANYL-D-GLUTAMATE--2,6-DIAMINOPIMELATE LIGASE MURE HOMOLOG, CHLOROPLASTIC"/>
    <property type="match status" value="1"/>
</dbReference>
<evidence type="ECO:0000313" key="13">
    <source>
        <dbReference type="EMBL" id="KMQ73675.1"/>
    </source>
</evidence>
<comment type="caution">
    <text evidence="13">The sequence shown here is derived from an EMBL/GenBank/DDBJ whole genome shotgun (WGS) entry which is preliminary data.</text>
</comment>
<feature type="domain" description="Mur ligase C-terminal" evidence="11">
    <location>
        <begin position="337"/>
        <end position="463"/>
    </location>
</feature>
<dbReference type="OrthoDB" id="9800958at2"/>
<evidence type="ECO:0000256" key="5">
    <source>
        <dbReference type="ARBA" id="ARBA00022840"/>
    </source>
</evidence>
<accession>A0A0J7LXR2</accession>
<dbReference type="InterPro" id="IPR036615">
    <property type="entry name" value="Mur_ligase_C_dom_sf"/>
</dbReference>
<evidence type="ECO:0000259" key="12">
    <source>
        <dbReference type="Pfam" id="PF08245"/>
    </source>
</evidence>
<dbReference type="InterPro" id="IPR005761">
    <property type="entry name" value="UDP-N-AcMur-Glu-dNH2Pim_ligase"/>
</dbReference>
<evidence type="ECO:0000256" key="3">
    <source>
        <dbReference type="ARBA" id="ARBA00022598"/>
    </source>
</evidence>
<dbReference type="SUPFAM" id="SSF53623">
    <property type="entry name" value="MurD-like peptide ligases, catalytic domain"/>
    <property type="match status" value="1"/>
</dbReference>
<feature type="binding site" evidence="9">
    <location>
        <position position="192"/>
    </location>
    <ligand>
        <name>UDP-N-acetyl-alpha-D-muramoyl-L-alanyl-D-glutamate</name>
        <dbReference type="ChEBI" id="CHEBI:83900"/>
    </ligand>
</feature>
<keyword evidence="9 10" id="KW-0131">Cell cycle</keyword>
<feature type="binding site" evidence="9">
    <location>
        <begin position="410"/>
        <end position="413"/>
    </location>
    <ligand>
        <name>meso-2,6-diaminopimelate</name>
        <dbReference type="ChEBI" id="CHEBI:57791"/>
    </ligand>
</feature>
<comment type="caution">
    <text evidence="9">Lacks conserved residue(s) required for the propagation of feature annotation.</text>
</comment>
<keyword evidence="7 9" id="KW-0573">Peptidoglycan synthesis</keyword>
<dbReference type="EC" id="6.3.2.13" evidence="9"/>
<feature type="binding site" evidence="9">
    <location>
        <position position="386"/>
    </location>
    <ligand>
        <name>meso-2,6-diaminopimelate</name>
        <dbReference type="ChEBI" id="CHEBI:57791"/>
    </ligand>
</feature>
<comment type="cofactor">
    <cofactor evidence="9">
        <name>Mg(2+)</name>
        <dbReference type="ChEBI" id="CHEBI:18420"/>
    </cofactor>
</comment>
<dbReference type="Gene3D" id="3.40.1390.10">
    <property type="entry name" value="MurE/MurF, N-terminal domain"/>
    <property type="match status" value="1"/>
</dbReference>
<evidence type="ECO:0000256" key="4">
    <source>
        <dbReference type="ARBA" id="ARBA00022741"/>
    </source>
</evidence>
<comment type="function">
    <text evidence="9">Catalyzes the addition of meso-diaminopimelic acid to the nucleotide precursor UDP-N-acetylmuramoyl-L-alanyl-D-glutamate (UMAG) in the biosynthesis of bacterial cell-wall peptidoglycan.</text>
</comment>
<protein>
    <recommendedName>
        <fullName evidence="9">UDP-N-acetylmuramoyl-L-alanyl-D-glutamate--2,6-diaminopimelate ligase</fullName>
        <ecNumber evidence="9">6.3.2.13</ecNumber>
    </recommendedName>
    <alternativeName>
        <fullName evidence="9">Meso-A2pm-adding enzyme</fullName>
    </alternativeName>
    <alternativeName>
        <fullName evidence="9">Meso-diaminopimelate-adding enzyme</fullName>
    </alternativeName>
    <alternativeName>
        <fullName evidence="9">UDP-MurNAc-L-Ala-D-Glu:meso-diaminopimelate ligase</fullName>
    </alternativeName>
    <alternativeName>
        <fullName evidence="9">UDP-MurNAc-tripeptide synthetase</fullName>
    </alternativeName>
    <alternativeName>
        <fullName evidence="9">UDP-N-acetylmuramyl-tripeptide synthetase</fullName>
    </alternativeName>
</protein>
<keyword evidence="3 9" id="KW-0436">Ligase</keyword>
<evidence type="ECO:0000313" key="14">
    <source>
        <dbReference type="Proteomes" id="UP000036102"/>
    </source>
</evidence>
<dbReference type="Gene3D" id="3.40.1190.10">
    <property type="entry name" value="Mur-like, catalytic domain"/>
    <property type="match status" value="1"/>
</dbReference>
<dbReference type="SUPFAM" id="SSF63418">
    <property type="entry name" value="MurE/MurF N-terminal domain"/>
    <property type="match status" value="1"/>
</dbReference>
<keyword evidence="8 9" id="KW-0961">Cell wall biogenesis/degradation</keyword>
<evidence type="ECO:0000256" key="2">
    <source>
        <dbReference type="ARBA" id="ARBA00022490"/>
    </source>
</evidence>
<dbReference type="STRING" id="1658765.Msub_20895"/>
<dbReference type="GO" id="GO:0005524">
    <property type="term" value="F:ATP binding"/>
    <property type="evidence" value="ECO:0007669"/>
    <property type="project" value="UniProtKB-UniRule"/>
</dbReference>
<keyword evidence="9" id="KW-0460">Magnesium</keyword>
<dbReference type="GO" id="GO:0004326">
    <property type="term" value="F:tetrahydrofolylpolyglutamate synthase activity"/>
    <property type="evidence" value="ECO:0007669"/>
    <property type="project" value="InterPro"/>
</dbReference>
<comment type="catalytic activity">
    <reaction evidence="9">
        <text>UDP-N-acetyl-alpha-D-muramoyl-L-alanyl-D-glutamate + meso-2,6-diaminopimelate + ATP = UDP-N-acetyl-alpha-D-muramoyl-L-alanyl-gamma-D-glutamyl-meso-2,6-diaminopimelate + ADP + phosphate + H(+)</text>
        <dbReference type="Rhea" id="RHEA:23676"/>
        <dbReference type="ChEBI" id="CHEBI:15378"/>
        <dbReference type="ChEBI" id="CHEBI:30616"/>
        <dbReference type="ChEBI" id="CHEBI:43474"/>
        <dbReference type="ChEBI" id="CHEBI:57791"/>
        <dbReference type="ChEBI" id="CHEBI:83900"/>
        <dbReference type="ChEBI" id="CHEBI:83905"/>
        <dbReference type="ChEBI" id="CHEBI:456216"/>
        <dbReference type="EC" id="6.3.2.13"/>
    </reaction>
</comment>
<evidence type="ECO:0000256" key="9">
    <source>
        <dbReference type="HAMAP-Rule" id="MF_00208"/>
    </source>
</evidence>
<feature type="binding site" evidence="9">
    <location>
        <position position="184"/>
    </location>
    <ligand>
        <name>UDP-N-acetyl-alpha-D-muramoyl-L-alanyl-D-glutamate</name>
        <dbReference type="ChEBI" id="CHEBI:83900"/>
    </ligand>
</feature>
<dbReference type="Pfam" id="PF08245">
    <property type="entry name" value="Mur_ligase_M"/>
    <property type="match status" value="1"/>
</dbReference>
<dbReference type="GO" id="GO:0008360">
    <property type="term" value="P:regulation of cell shape"/>
    <property type="evidence" value="ECO:0007669"/>
    <property type="project" value="UniProtKB-KW"/>
</dbReference>
<reference evidence="13 14" key="1">
    <citation type="submission" date="2015-06" db="EMBL/GenBank/DDBJ databases">
        <title>Marinobacter subterrani, a genetically tractable neutrophilic iron-oxidizing strain isolated from the Soudan Iron Mine.</title>
        <authorList>
            <person name="Bonis B.M."/>
            <person name="Gralnick J.A."/>
        </authorList>
    </citation>
    <scope>NUCLEOTIDE SEQUENCE [LARGE SCALE GENOMIC DNA]</scope>
    <source>
        <strain evidence="13 14">JG233</strain>
    </source>
</reference>
<dbReference type="AlphaFoldDB" id="A0A0J7LXR2"/>
<feature type="binding site" evidence="9">
    <location>
        <position position="465"/>
    </location>
    <ligand>
        <name>meso-2,6-diaminopimelate</name>
        <dbReference type="ChEBI" id="CHEBI:57791"/>
    </ligand>
</feature>
<keyword evidence="14" id="KW-1185">Reference proteome</keyword>
<dbReference type="InterPro" id="IPR013221">
    <property type="entry name" value="Mur_ligase_cen"/>
</dbReference>
<feature type="binding site" evidence="9">
    <location>
        <begin position="157"/>
        <end position="158"/>
    </location>
    <ligand>
        <name>UDP-N-acetyl-alpha-D-muramoyl-L-alanyl-D-glutamate</name>
        <dbReference type="ChEBI" id="CHEBI:83900"/>
    </ligand>
</feature>
<dbReference type="UniPathway" id="UPA00219"/>
<evidence type="ECO:0000256" key="7">
    <source>
        <dbReference type="ARBA" id="ARBA00022984"/>
    </source>
</evidence>
<feature type="binding site" evidence="9">
    <location>
        <begin position="115"/>
        <end position="121"/>
    </location>
    <ligand>
        <name>ATP</name>
        <dbReference type="ChEBI" id="CHEBI:30616"/>
    </ligand>
</feature>
<feature type="short sequence motif" description="Meso-diaminopimelate recognition motif" evidence="9">
    <location>
        <begin position="410"/>
        <end position="413"/>
    </location>
</feature>
<dbReference type="GO" id="GO:0008765">
    <property type="term" value="F:UDP-N-acetylmuramoylalanyl-D-glutamate-2,6-diaminopimelate ligase activity"/>
    <property type="evidence" value="ECO:0007669"/>
    <property type="project" value="UniProtKB-UniRule"/>
</dbReference>
<dbReference type="GO" id="GO:0009252">
    <property type="term" value="P:peptidoglycan biosynthetic process"/>
    <property type="evidence" value="ECO:0007669"/>
    <property type="project" value="UniProtKB-UniRule"/>
</dbReference>
<dbReference type="NCBIfam" id="NF001124">
    <property type="entry name" value="PRK00139.1-2"/>
    <property type="match status" value="1"/>
</dbReference>
<comment type="PTM">
    <text evidence="9">Carboxylation is probably crucial for Mg(2+) binding and, consequently, for the gamma-phosphate positioning of ATP.</text>
</comment>
<dbReference type="HAMAP" id="MF_00208">
    <property type="entry name" value="MurE"/>
    <property type="match status" value="1"/>
</dbReference>
<dbReference type="Proteomes" id="UP000036102">
    <property type="component" value="Unassembled WGS sequence"/>
</dbReference>
<name>A0A0J7LXR2_9GAMM</name>
<dbReference type="InterPro" id="IPR036565">
    <property type="entry name" value="Mur-like_cat_sf"/>
</dbReference>
<dbReference type="GO" id="GO:0071555">
    <property type="term" value="P:cell wall organization"/>
    <property type="evidence" value="ECO:0007669"/>
    <property type="project" value="UniProtKB-KW"/>
</dbReference>
<proteinExistence type="inferred from homology"/>
<dbReference type="SUPFAM" id="SSF53244">
    <property type="entry name" value="MurD-like peptide ligases, peptide-binding domain"/>
    <property type="match status" value="1"/>
</dbReference>
<comment type="pathway">
    <text evidence="9 10">Cell wall biogenesis; peptidoglycan biosynthesis.</text>
</comment>
<dbReference type="GO" id="GO:0000287">
    <property type="term" value="F:magnesium ion binding"/>
    <property type="evidence" value="ECO:0007669"/>
    <property type="project" value="UniProtKB-UniRule"/>
</dbReference>
<dbReference type="GO" id="GO:0051301">
    <property type="term" value="P:cell division"/>
    <property type="evidence" value="ECO:0007669"/>
    <property type="project" value="UniProtKB-KW"/>
</dbReference>
<evidence type="ECO:0000259" key="11">
    <source>
        <dbReference type="Pfam" id="PF02875"/>
    </source>
</evidence>
<keyword evidence="4 9" id="KW-0547">Nucleotide-binding</keyword>
<dbReference type="InterPro" id="IPR004101">
    <property type="entry name" value="Mur_ligase_C"/>
</dbReference>
<feature type="binding site" evidence="9">
    <location>
        <position position="190"/>
    </location>
    <ligand>
        <name>UDP-N-acetyl-alpha-D-muramoyl-L-alanyl-D-glutamate</name>
        <dbReference type="ChEBI" id="CHEBI:83900"/>
    </ligand>
</feature>
<gene>
    <name evidence="9" type="primary">murE</name>
    <name evidence="13" type="ORF">Msub_20895</name>
</gene>
<dbReference type="InterPro" id="IPR035911">
    <property type="entry name" value="MurE/MurF_N"/>
</dbReference>
<evidence type="ECO:0000256" key="10">
    <source>
        <dbReference type="RuleBase" id="RU004135"/>
    </source>
</evidence>
<evidence type="ECO:0000256" key="8">
    <source>
        <dbReference type="ARBA" id="ARBA00023316"/>
    </source>
</evidence>
<organism evidence="13 14">
    <name type="scientific">Marinobacter subterrani</name>
    <dbReference type="NCBI Taxonomy" id="1658765"/>
    <lineage>
        <taxon>Bacteria</taxon>
        <taxon>Pseudomonadati</taxon>
        <taxon>Pseudomonadota</taxon>
        <taxon>Gammaproteobacteria</taxon>
        <taxon>Pseudomonadales</taxon>
        <taxon>Marinobacteraceae</taxon>
        <taxon>Marinobacter</taxon>
    </lineage>
</organism>
<keyword evidence="9 10" id="KW-0132">Cell division</keyword>
<dbReference type="Pfam" id="PF02875">
    <property type="entry name" value="Mur_ligase_C"/>
    <property type="match status" value="1"/>
</dbReference>
<feature type="binding site" evidence="9">
    <location>
        <position position="461"/>
    </location>
    <ligand>
        <name>meso-2,6-diaminopimelate</name>
        <dbReference type="ChEBI" id="CHEBI:57791"/>
    </ligand>
</feature>
<dbReference type="RefSeq" id="WP_048497898.1">
    <property type="nucleotide sequence ID" value="NZ_LFBU01000002.1"/>
</dbReference>
<keyword evidence="2 9" id="KW-0963">Cytoplasm</keyword>
<dbReference type="PROSITE" id="PS01011">
    <property type="entry name" value="FOLYLPOLYGLU_SYNT_1"/>
    <property type="match status" value="1"/>
</dbReference>
<dbReference type="PANTHER" id="PTHR23135">
    <property type="entry name" value="MUR LIGASE FAMILY MEMBER"/>
    <property type="match status" value="1"/>
</dbReference>
<keyword evidence="6 9" id="KW-0133">Cell shape</keyword>
<dbReference type="NCBIfam" id="TIGR01085">
    <property type="entry name" value="murE"/>
    <property type="match status" value="1"/>
</dbReference>
<dbReference type="GO" id="GO:0005737">
    <property type="term" value="C:cytoplasm"/>
    <property type="evidence" value="ECO:0007669"/>
    <property type="project" value="UniProtKB-SubCell"/>
</dbReference>
<comment type="similarity">
    <text evidence="1 9">Belongs to the MurCDEF family. MurE subfamily.</text>
</comment>
<feature type="binding site" evidence="9">
    <location>
        <position position="31"/>
    </location>
    <ligand>
        <name>UDP-N-acetyl-alpha-D-muramoyl-L-alanyl-D-glutamate</name>
        <dbReference type="ChEBI" id="CHEBI:83900"/>
    </ligand>
</feature>
<dbReference type="Gene3D" id="3.90.190.20">
    <property type="entry name" value="Mur ligase, C-terminal domain"/>
    <property type="match status" value="1"/>
</dbReference>
<dbReference type="EMBL" id="LFBU01000002">
    <property type="protein sequence ID" value="KMQ73675.1"/>
    <property type="molecule type" value="Genomic_DNA"/>
</dbReference>